<proteinExistence type="predicted"/>
<reference evidence="1" key="2">
    <citation type="submission" date="2020-09" db="EMBL/GenBank/DDBJ databases">
        <authorList>
            <person name="Sun Q."/>
            <person name="Zhou Y."/>
        </authorList>
    </citation>
    <scope>NUCLEOTIDE SEQUENCE</scope>
    <source>
        <strain evidence="1">CGMCC 4.7368</strain>
    </source>
</reference>
<evidence type="ECO:0000313" key="2">
    <source>
        <dbReference type="Proteomes" id="UP000646523"/>
    </source>
</evidence>
<dbReference type="Proteomes" id="UP000646523">
    <property type="component" value="Unassembled WGS sequence"/>
</dbReference>
<dbReference type="AlphaFoldDB" id="A0A917YN70"/>
<protein>
    <submittedName>
        <fullName evidence="1">Uncharacterized protein</fullName>
    </submittedName>
</protein>
<accession>A0A917YN70</accession>
<dbReference type="EMBL" id="BMNH01000001">
    <property type="protein sequence ID" value="GGO60955.1"/>
    <property type="molecule type" value="Genomic_DNA"/>
</dbReference>
<name>A0A917YN70_9ACTN</name>
<evidence type="ECO:0000313" key="1">
    <source>
        <dbReference type="EMBL" id="GGO60955.1"/>
    </source>
</evidence>
<keyword evidence="2" id="KW-1185">Reference proteome</keyword>
<organism evidence="1 2">
    <name type="scientific">Nonomuraea cavernae</name>
    <dbReference type="NCBI Taxonomy" id="2045107"/>
    <lineage>
        <taxon>Bacteria</taxon>
        <taxon>Bacillati</taxon>
        <taxon>Actinomycetota</taxon>
        <taxon>Actinomycetes</taxon>
        <taxon>Streptosporangiales</taxon>
        <taxon>Streptosporangiaceae</taxon>
        <taxon>Nonomuraea</taxon>
    </lineage>
</organism>
<sequence>MRFLTEPGTDATIQNWRDIGSAGAEVWVGRREAYVLTRDRSEILRWSRDTGAWSRIGGPAQTLTVWATPE</sequence>
<reference evidence="1" key="1">
    <citation type="journal article" date="2014" name="Int. J. Syst. Evol. Microbiol.">
        <title>Complete genome sequence of Corynebacterium casei LMG S-19264T (=DSM 44701T), isolated from a smear-ripened cheese.</title>
        <authorList>
            <consortium name="US DOE Joint Genome Institute (JGI-PGF)"/>
            <person name="Walter F."/>
            <person name="Albersmeier A."/>
            <person name="Kalinowski J."/>
            <person name="Ruckert C."/>
        </authorList>
    </citation>
    <scope>NUCLEOTIDE SEQUENCE</scope>
    <source>
        <strain evidence="1">CGMCC 4.7368</strain>
    </source>
</reference>
<comment type="caution">
    <text evidence="1">The sequence shown here is derived from an EMBL/GenBank/DDBJ whole genome shotgun (WGS) entry which is preliminary data.</text>
</comment>
<gene>
    <name evidence="1" type="ORF">GCM10012289_02040</name>
</gene>